<evidence type="ECO:0000313" key="1">
    <source>
        <dbReference type="EMBL" id="CAG8609557.1"/>
    </source>
</evidence>
<evidence type="ECO:0000313" key="2">
    <source>
        <dbReference type="Proteomes" id="UP000789570"/>
    </source>
</evidence>
<sequence>MLRIQKAKFSIALVKDRWYKNYANIQNINTLYDSSGIYDQSVIKNSSITSIHEFRNFRQDFSNQDSEIEHTIEKRKIYDK</sequence>
<reference evidence="1" key="1">
    <citation type="submission" date="2021-06" db="EMBL/GenBank/DDBJ databases">
        <authorList>
            <person name="Kallberg Y."/>
            <person name="Tangrot J."/>
            <person name="Rosling A."/>
        </authorList>
    </citation>
    <scope>NUCLEOTIDE SEQUENCE</scope>
    <source>
        <strain evidence="1">UK204</strain>
    </source>
</reference>
<feature type="non-terminal residue" evidence="1">
    <location>
        <position position="80"/>
    </location>
</feature>
<dbReference type="EMBL" id="CAJVPQ010002823">
    <property type="protein sequence ID" value="CAG8609557.1"/>
    <property type="molecule type" value="Genomic_DNA"/>
</dbReference>
<protein>
    <submittedName>
        <fullName evidence="1">17427_t:CDS:1</fullName>
    </submittedName>
</protein>
<keyword evidence="2" id="KW-1185">Reference proteome</keyword>
<accession>A0A9N9CNJ9</accession>
<dbReference type="AlphaFoldDB" id="A0A9N9CNJ9"/>
<dbReference type="Proteomes" id="UP000789570">
    <property type="component" value="Unassembled WGS sequence"/>
</dbReference>
<gene>
    <name evidence="1" type="ORF">FCALED_LOCUS9002</name>
</gene>
<comment type="caution">
    <text evidence="1">The sequence shown here is derived from an EMBL/GenBank/DDBJ whole genome shotgun (WGS) entry which is preliminary data.</text>
</comment>
<organism evidence="1 2">
    <name type="scientific">Funneliformis caledonium</name>
    <dbReference type="NCBI Taxonomy" id="1117310"/>
    <lineage>
        <taxon>Eukaryota</taxon>
        <taxon>Fungi</taxon>
        <taxon>Fungi incertae sedis</taxon>
        <taxon>Mucoromycota</taxon>
        <taxon>Glomeromycotina</taxon>
        <taxon>Glomeromycetes</taxon>
        <taxon>Glomerales</taxon>
        <taxon>Glomeraceae</taxon>
        <taxon>Funneliformis</taxon>
    </lineage>
</organism>
<name>A0A9N9CNJ9_9GLOM</name>
<proteinExistence type="predicted"/>